<organism evidence="1 2">
    <name type="scientific">Sediminibacterium roseum</name>
    <dbReference type="NCBI Taxonomy" id="1978412"/>
    <lineage>
        <taxon>Bacteria</taxon>
        <taxon>Pseudomonadati</taxon>
        <taxon>Bacteroidota</taxon>
        <taxon>Chitinophagia</taxon>
        <taxon>Chitinophagales</taxon>
        <taxon>Chitinophagaceae</taxon>
        <taxon>Sediminibacterium</taxon>
    </lineage>
</organism>
<dbReference type="EMBL" id="JAACJS010000015">
    <property type="protein sequence ID" value="NCI50889.1"/>
    <property type="molecule type" value="Genomic_DNA"/>
</dbReference>
<dbReference type="RefSeq" id="WP_161819194.1">
    <property type="nucleotide sequence ID" value="NZ_JAACJS010000015.1"/>
</dbReference>
<reference evidence="1 2" key="1">
    <citation type="submission" date="2020-01" db="EMBL/GenBank/DDBJ databases">
        <title>Genome analysis.</title>
        <authorList>
            <person name="Wu S."/>
            <person name="Wang G."/>
        </authorList>
    </citation>
    <scope>NUCLEOTIDE SEQUENCE [LARGE SCALE GENOMIC DNA]</scope>
    <source>
        <strain evidence="1 2">SYL130</strain>
    </source>
</reference>
<evidence type="ECO:0000313" key="1">
    <source>
        <dbReference type="EMBL" id="NCI50889.1"/>
    </source>
</evidence>
<accession>A0ABW9ZV53</accession>
<protein>
    <submittedName>
        <fullName evidence="1">Uncharacterized protein</fullName>
    </submittedName>
</protein>
<proteinExistence type="predicted"/>
<name>A0ABW9ZV53_9BACT</name>
<comment type="caution">
    <text evidence="1">The sequence shown here is derived from an EMBL/GenBank/DDBJ whole genome shotgun (WGS) entry which is preliminary data.</text>
</comment>
<gene>
    <name evidence="1" type="ORF">GWC95_13200</name>
</gene>
<dbReference type="Proteomes" id="UP000753802">
    <property type="component" value="Unassembled WGS sequence"/>
</dbReference>
<evidence type="ECO:0000313" key="2">
    <source>
        <dbReference type="Proteomes" id="UP000753802"/>
    </source>
</evidence>
<sequence length="265" mass="29139">MKKNSVVRIVVSVNGSDAKMGTKPFGEKTTDGEDKVRADNMVKWALDGFGEIAFVAIVNQNSATKDLLILNVHDSICNPPSAKSSLAKGYPQNQFLSFRNLLASNTCSKNVYPFHRARDADGYRKNGAPYQYKDGTVQNYTDDNGNKYAVFTYASNGTQVKFPGATITDMGVQTGAGVTTHNGGIHLSTSNNGIEDMEHEYGHYLQTLAVGFFDYYTKLVPASLKSATLHRNQHRFFWTEVAANRTSVLFFGPTSAIALSTYYPK</sequence>
<keyword evidence="2" id="KW-1185">Reference proteome</keyword>